<sequence>MSNLIYHYTGAEALKSIVLNQSFWITKSDYLNDTSEQIMIMDLLKGFFKEQKMDKNVQKYIMDQLSKYLNEYNHYILSFSKTDDSLPLWNYYSENEGYSIGIDKEEFIEQLRKYFKEIDCNSRVIITEVMYSNEVGDEKAVRDELLPFIHFNSDDINTKKDRFDQLALKLANMSYSIKHSAYSSEMEERIVIICEKNSEISKCEEFRVLRGSFIPYIIFNKDKRKDIEIPIKKVKLSPYHTMDVTEKSLFYLLKRKYPGLVERDISQSRIPSRY</sequence>
<dbReference type="RefSeq" id="WP_285746997.1">
    <property type="nucleotide sequence ID" value="NZ_CP127162.1"/>
</dbReference>
<dbReference type="Pfam" id="PF11185">
    <property type="entry name" value="DUF2971"/>
    <property type="match status" value="1"/>
</dbReference>
<name>A0ABY8X4Y9_9BACL</name>
<reference evidence="1 2" key="1">
    <citation type="submission" date="2023-06" db="EMBL/GenBank/DDBJ databases">
        <title>Paenibacillus polygonum sp. nov., an endophytic bacterium, isolated from Polygonum lapathifolium L. in Nanji Wetland National Nature Reserve, South of Poyang Lake, Jiangxi Province, China.</title>
        <authorList>
            <person name="Yu Z."/>
        </authorList>
    </citation>
    <scope>NUCLEOTIDE SEQUENCE [LARGE SCALE GENOMIC DNA]</scope>
    <source>
        <strain evidence="1 2">C31</strain>
    </source>
</reference>
<organism evidence="1 2">
    <name type="scientific">Paenibacillus polygoni</name>
    <dbReference type="NCBI Taxonomy" id="3050112"/>
    <lineage>
        <taxon>Bacteria</taxon>
        <taxon>Bacillati</taxon>
        <taxon>Bacillota</taxon>
        <taxon>Bacilli</taxon>
        <taxon>Bacillales</taxon>
        <taxon>Paenibacillaceae</taxon>
        <taxon>Paenibacillus</taxon>
    </lineage>
</organism>
<gene>
    <name evidence="1" type="ORF">QPK24_05950</name>
</gene>
<accession>A0ABY8X4Y9</accession>
<evidence type="ECO:0000313" key="2">
    <source>
        <dbReference type="Proteomes" id="UP001236415"/>
    </source>
</evidence>
<dbReference type="EMBL" id="CP127162">
    <property type="protein sequence ID" value="WIV20239.1"/>
    <property type="molecule type" value="Genomic_DNA"/>
</dbReference>
<evidence type="ECO:0000313" key="1">
    <source>
        <dbReference type="EMBL" id="WIV20239.1"/>
    </source>
</evidence>
<dbReference type="Proteomes" id="UP001236415">
    <property type="component" value="Chromosome"/>
</dbReference>
<keyword evidence="2" id="KW-1185">Reference proteome</keyword>
<dbReference type="InterPro" id="IPR021352">
    <property type="entry name" value="DUF2971"/>
</dbReference>
<protein>
    <submittedName>
        <fullName evidence="1">DUF2971 domain-containing protein</fullName>
    </submittedName>
</protein>
<proteinExistence type="predicted"/>